<dbReference type="AlphaFoldDB" id="A0AAE1K1F5"/>
<dbReference type="InterPro" id="IPR040256">
    <property type="entry name" value="At4g02000-like"/>
</dbReference>
<feature type="domain" description="DUF4283" evidence="2">
    <location>
        <begin position="21"/>
        <end position="104"/>
    </location>
</feature>
<dbReference type="PANTHER" id="PTHR31286">
    <property type="entry name" value="GLYCINE-RICH CELL WALL STRUCTURAL PROTEIN 1.8-LIKE"/>
    <property type="match status" value="1"/>
</dbReference>
<comment type="caution">
    <text evidence="4">The sequence shown here is derived from an EMBL/GenBank/DDBJ whole genome shotgun (WGS) entry which is preliminary data.</text>
</comment>
<evidence type="ECO:0008006" key="6">
    <source>
        <dbReference type="Google" id="ProtNLM"/>
    </source>
</evidence>
<protein>
    <recommendedName>
        <fullName evidence="6">DUF4283 domain-containing protein</fullName>
    </recommendedName>
</protein>
<dbReference type="InterPro" id="IPR025558">
    <property type="entry name" value="DUF4283"/>
</dbReference>
<evidence type="ECO:0000259" key="3">
    <source>
        <dbReference type="Pfam" id="PF14392"/>
    </source>
</evidence>
<evidence type="ECO:0000313" key="5">
    <source>
        <dbReference type="Proteomes" id="UP001293593"/>
    </source>
</evidence>
<keyword evidence="5" id="KW-1185">Reference proteome</keyword>
<dbReference type="Proteomes" id="UP001293593">
    <property type="component" value="Unassembled WGS sequence"/>
</dbReference>
<dbReference type="InterPro" id="IPR025836">
    <property type="entry name" value="Zn_knuckle_CX2CX4HX4C"/>
</dbReference>
<feature type="region of interest" description="Disordered" evidence="1">
    <location>
        <begin position="1"/>
        <end position="20"/>
    </location>
</feature>
<organism evidence="4 5">
    <name type="scientific">Acacia crassicarpa</name>
    <name type="common">northern wattle</name>
    <dbReference type="NCBI Taxonomy" id="499986"/>
    <lineage>
        <taxon>Eukaryota</taxon>
        <taxon>Viridiplantae</taxon>
        <taxon>Streptophyta</taxon>
        <taxon>Embryophyta</taxon>
        <taxon>Tracheophyta</taxon>
        <taxon>Spermatophyta</taxon>
        <taxon>Magnoliopsida</taxon>
        <taxon>eudicotyledons</taxon>
        <taxon>Gunneridae</taxon>
        <taxon>Pentapetalae</taxon>
        <taxon>rosids</taxon>
        <taxon>fabids</taxon>
        <taxon>Fabales</taxon>
        <taxon>Fabaceae</taxon>
        <taxon>Caesalpinioideae</taxon>
        <taxon>mimosoid clade</taxon>
        <taxon>Acacieae</taxon>
        <taxon>Acacia</taxon>
    </lineage>
</organism>
<evidence type="ECO:0000256" key="1">
    <source>
        <dbReference type="SAM" id="MobiDB-lite"/>
    </source>
</evidence>
<dbReference type="Pfam" id="PF14111">
    <property type="entry name" value="DUF4283"/>
    <property type="match status" value="1"/>
</dbReference>
<feature type="domain" description="Zinc knuckle CX2CX4HX4C" evidence="3">
    <location>
        <begin position="169"/>
        <end position="211"/>
    </location>
</feature>
<sequence>MASEARRQKNVLLRSSQNQGRRKKALVGKIHTQKNLNYPTVVSMINKAWQVEDGVDILDLDRNNFIFLFRFNNAEDYFRILRGRPWNILGHLLNLQEWEDDMVIEEVSFDSAPFWVQFHGLPMDVFGSVNAKILGDAVGEAVMVEDPMVDGRMRRTFIRVRSLLRLNEPLVSGFWVPRESKKPVWVKVRYERLQNFCYKCGCLVHVGKGCKVEVPSEVFEDNREFGPWLSTQSVRTFDDVLVICRKGWPEVRFLGSTSQSGGLLSGVHSVKGKVAGEGDGVEPSHTPPARTSSPAKMCTQSMALCSVRQGNGPLKSMATGVVVQSMTPPVAVPAPKVAGGMVTGDGQGDVGRLNTFHGLGVEDNGDVDYGEVGMNHVLALCRPSCGPPTQKEGKAHVGPDGFEVGCGVQILEDVHWASKDLGLSNLNGLESMDCIKERDANMNELGLAGGPMTSIRNGTEVECHPIKNISSAGLSVLSPRLNNDNIEVKDSVQSYIVDFPRDDEGQNQALIPFNGGSPVAEISTGLQRINLKRPFQEEVDSYVTPKCRRLDFQPEEEKQKAKIPVGRSMRGKRRSFRAIKNILTHSSSGSASGSSGMAMNSINIDYPDGGLCAGYETQNAGGWMRPTTGSP</sequence>
<evidence type="ECO:0000313" key="4">
    <source>
        <dbReference type="EMBL" id="KAK4263209.1"/>
    </source>
</evidence>
<proteinExistence type="predicted"/>
<dbReference type="PANTHER" id="PTHR31286:SF167">
    <property type="entry name" value="OS09G0268800 PROTEIN"/>
    <property type="match status" value="1"/>
</dbReference>
<accession>A0AAE1K1F5</accession>
<name>A0AAE1K1F5_9FABA</name>
<evidence type="ECO:0000259" key="2">
    <source>
        <dbReference type="Pfam" id="PF14111"/>
    </source>
</evidence>
<dbReference type="EMBL" id="JAWXYG010000009">
    <property type="protein sequence ID" value="KAK4263209.1"/>
    <property type="molecule type" value="Genomic_DNA"/>
</dbReference>
<feature type="region of interest" description="Disordered" evidence="1">
    <location>
        <begin position="275"/>
        <end position="295"/>
    </location>
</feature>
<dbReference type="Pfam" id="PF14392">
    <property type="entry name" value="zf-CCHC_4"/>
    <property type="match status" value="1"/>
</dbReference>
<reference evidence="4" key="1">
    <citation type="submission" date="2023-10" db="EMBL/GenBank/DDBJ databases">
        <title>Chromosome-level genome of the transformable northern wattle, Acacia crassicarpa.</title>
        <authorList>
            <person name="Massaro I."/>
            <person name="Sinha N.R."/>
            <person name="Poethig S."/>
            <person name="Leichty A.R."/>
        </authorList>
    </citation>
    <scope>NUCLEOTIDE SEQUENCE</scope>
    <source>
        <strain evidence="4">Acra3RX</strain>
        <tissue evidence="4">Leaf</tissue>
    </source>
</reference>
<gene>
    <name evidence="4" type="ORF">QN277_028655</name>
</gene>